<organism evidence="1 2">
    <name type="scientific">Actinomadura rugatobispora</name>
    <dbReference type="NCBI Taxonomy" id="1994"/>
    <lineage>
        <taxon>Bacteria</taxon>
        <taxon>Bacillati</taxon>
        <taxon>Actinomycetota</taxon>
        <taxon>Actinomycetes</taxon>
        <taxon>Streptosporangiales</taxon>
        <taxon>Thermomonosporaceae</taxon>
        <taxon>Actinomadura</taxon>
    </lineage>
</organism>
<proteinExistence type="predicted"/>
<accession>A0ABW0ZTL9</accession>
<gene>
    <name evidence="1" type="ORF">ACFPZN_06335</name>
</gene>
<name>A0ABW0ZTL9_9ACTN</name>
<sequence length="767" mass="81948">MDGESAGDATVKVNVHYPHAQLAKAFTTALTHEDEATRRRAEERFERWHLVLQGMADGTLTIGSREPVSGLPAWVTPKVVRGGFATGQAAAEGPLEPYETEAARRAGIAAERRALFNYYLTDAGLAELCAYLDEGRYDVALPEEGALLVVAWLLRAGDSAAAVAVLEAIEPFADRLRFAPRPRPAGPPGSGAGAEVVHRASVGDVRQALGRRAPNPAVAAMNEALAVWNPFADELLAHWLETADPETGRVASRVPDDGWRARGEALLVRYRALKAEHTLCRKHRRPRENLAILRSALEQVVEGRGAPERPGLLQHAVDAMVRRRGAPGTAVHAALREQQAGIAARPTHHALAQVLVGRLAELPADGGLADPDRLTGPVTADEARRSRGLVAGAAVPPSLRAAVETATAAPIGTLVERGVVPSAEVMAQLVPQLVAWTTAQSYVDEPLRVLMAGVYRAFRNRRSLLLLNLEHQVQLTELPWVRAVHGHRSPGGGFADGARTALVRLGELALQGFPGTVLPNPLLKELGALARAAGIDVPLVEELAADIFMGAFSGKFLRAAQLAGELLEGSLYARYYGIDYGAIQGVQDTTWVRGFSANTSASFADLCVARAGARGLGDSPAVNGMVIEQAQILTTHNLAALVHPIGVDPSPGWDDLARRAFVTACRLTGRLHNNPRPLGTVKDAAYAWRQAVFFLALCGLEEQIAVVAWMREETARHPAHVGARLAPALSGLRHVLTGGTLDGDAPPGARRFLGWKGGRRHWILTPA</sequence>
<evidence type="ECO:0000313" key="2">
    <source>
        <dbReference type="Proteomes" id="UP001596074"/>
    </source>
</evidence>
<protein>
    <submittedName>
        <fullName evidence="1">Transcriptional regulator</fullName>
    </submittedName>
</protein>
<reference evidence="2" key="1">
    <citation type="journal article" date="2019" name="Int. J. Syst. Evol. Microbiol.">
        <title>The Global Catalogue of Microorganisms (GCM) 10K type strain sequencing project: providing services to taxonomists for standard genome sequencing and annotation.</title>
        <authorList>
            <consortium name="The Broad Institute Genomics Platform"/>
            <consortium name="The Broad Institute Genome Sequencing Center for Infectious Disease"/>
            <person name="Wu L."/>
            <person name="Ma J."/>
        </authorList>
    </citation>
    <scope>NUCLEOTIDE SEQUENCE [LARGE SCALE GENOMIC DNA]</scope>
    <source>
        <strain evidence="2">KCTC 42087</strain>
    </source>
</reference>
<dbReference type="RefSeq" id="WP_378280846.1">
    <property type="nucleotide sequence ID" value="NZ_JBHSON010000006.1"/>
</dbReference>
<evidence type="ECO:0000313" key="1">
    <source>
        <dbReference type="EMBL" id="MFC5745224.1"/>
    </source>
</evidence>
<keyword evidence="2" id="KW-1185">Reference proteome</keyword>
<dbReference type="EMBL" id="JBHSON010000006">
    <property type="protein sequence ID" value="MFC5745224.1"/>
    <property type="molecule type" value="Genomic_DNA"/>
</dbReference>
<dbReference type="Proteomes" id="UP001596074">
    <property type="component" value="Unassembled WGS sequence"/>
</dbReference>
<comment type="caution">
    <text evidence="1">The sequence shown here is derived from an EMBL/GenBank/DDBJ whole genome shotgun (WGS) entry which is preliminary data.</text>
</comment>